<evidence type="ECO:0000256" key="11">
    <source>
        <dbReference type="PIRSR" id="PIRSR039102-1"/>
    </source>
</evidence>
<evidence type="ECO:0000313" key="18">
    <source>
        <dbReference type="Proteomes" id="UP000264215"/>
    </source>
</evidence>
<evidence type="ECO:0000313" key="17">
    <source>
        <dbReference type="Proteomes" id="UP000055014"/>
    </source>
</evidence>
<comment type="function">
    <text evidence="10">Cell wall formation.</text>
</comment>
<evidence type="ECO:0000256" key="8">
    <source>
        <dbReference type="ARBA" id="ARBA00022984"/>
    </source>
</evidence>
<evidence type="ECO:0000256" key="5">
    <source>
        <dbReference type="ARBA" id="ARBA00022741"/>
    </source>
</evidence>
<dbReference type="EMBL" id="LGGW01000002">
    <property type="protein sequence ID" value="KUK91411.1"/>
    <property type="molecule type" value="Genomic_DNA"/>
</dbReference>
<dbReference type="PANTHER" id="PTHR23132:SF23">
    <property type="entry name" value="D-ALANINE--D-ALANINE LIGASE B"/>
    <property type="match status" value="1"/>
</dbReference>
<dbReference type="PROSITE" id="PS50975">
    <property type="entry name" value="ATP_GRASP"/>
    <property type="match status" value="1"/>
</dbReference>
<keyword evidence="5 13" id="KW-0547">Nucleotide-binding</keyword>
<dbReference type="Proteomes" id="UP000264215">
    <property type="component" value="Unassembled WGS sequence"/>
</dbReference>
<evidence type="ECO:0000256" key="2">
    <source>
        <dbReference type="ARBA" id="ARBA00010871"/>
    </source>
</evidence>
<dbReference type="GO" id="GO:0008360">
    <property type="term" value="P:regulation of cell shape"/>
    <property type="evidence" value="ECO:0007669"/>
    <property type="project" value="UniProtKB-KW"/>
</dbReference>
<sequence length="303" mass="34019">MTRRVAVVYGGFSNERDVSVKSGINVAKSLERLGVEVLPFDLKRDTVADLLDVKTDLFFLALHGRFGEDGTIQGMLELADLPYTGSDSRTSAICFDKEITYRLVDGSVELPVWKRVESDRDVEGWEIFPCVIKPMREGSSIGIHICDDQSILEDRTRELLVAYDSLLLEEYIAGREMTISIIDSKDGPVVLPILEIKPKKRFYDYEAKYIAGLTDFVVPAPVEESVQKSIIEKSVAIYKLLGCRDLSRIDGILREDTFYFLEVNTIPGMTDLSDLPMSARAMGMTFEDVVGGVVEVAEKRNRR</sequence>
<accession>A0A101I9W8</accession>
<dbReference type="InterPro" id="IPR011761">
    <property type="entry name" value="ATP-grasp"/>
</dbReference>
<dbReference type="Gene3D" id="3.40.50.20">
    <property type="match status" value="1"/>
</dbReference>
<dbReference type="GO" id="GO:0005737">
    <property type="term" value="C:cytoplasm"/>
    <property type="evidence" value="ECO:0007669"/>
    <property type="project" value="UniProtKB-SubCell"/>
</dbReference>
<keyword evidence="9 10" id="KW-0961">Cell wall biogenesis/degradation</keyword>
<feature type="active site" evidence="11">
    <location>
        <position position="139"/>
    </location>
</feature>
<keyword evidence="4 10" id="KW-0436">Ligase</keyword>
<dbReference type="PROSITE" id="PS00844">
    <property type="entry name" value="DALA_DALA_LIGASE_2"/>
    <property type="match status" value="1"/>
</dbReference>
<dbReference type="InterPro" id="IPR005905">
    <property type="entry name" value="D_ala_D_ala"/>
</dbReference>
<dbReference type="HAMAP" id="MF_00047">
    <property type="entry name" value="Dala_Dala_lig"/>
    <property type="match status" value="1"/>
</dbReference>
<evidence type="ECO:0000256" key="6">
    <source>
        <dbReference type="ARBA" id="ARBA00022840"/>
    </source>
</evidence>
<keyword evidence="12" id="KW-0464">Manganese</keyword>
<dbReference type="InterPro" id="IPR011095">
    <property type="entry name" value="Dala_Dala_lig_C"/>
</dbReference>
<dbReference type="GO" id="GO:0046872">
    <property type="term" value="F:metal ion binding"/>
    <property type="evidence" value="ECO:0007669"/>
    <property type="project" value="UniProtKB-KW"/>
</dbReference>
<dbReference type="Gene3D" id="3.30.470.20">
    <property type="entry name" value="ATP-grasp fold, B domain"/>
    <property type="match status" value="1"/>
</dbReference>
<keyword evidence="8 10" id="KW-0573">Peptidoglycan synthesis</keyword>
<gene>
    <name evidence="10" type="primary">ddl</name>
    <name evidence="15" type="ORF">DIT26_01445</name>
    <name evidence="16" type="ORF">XE02_0050</name>
</gene>
<keyword evidence="7 10" id="KW-0133">Cell shape</keyword>
<proteinExistence type="inferred from homology"/>
<comment type="similarity">
    <text evidence="2 10">Belongs to the D-alanine--D-alanine ligase family.</text>
</comment>
<evidence type="ECO:0000256" key="3">
    <source>
        <dbReference type="ARBA" id="ARBA00022490"/>
    </source>
</evidence>
<feature type="binding site" evidence="12">
    <location>
        <position position="262"/>
    </location>
    <ligand>
        <name>Mg(2+)</name>
        <dbReference type="ChEBI" id="CHEBI:18420"/>
        <label>1</label>
    </ligand>
</feature>
<reference evidence="15 18" key="3">
    <citation type="journal article" date="2018" name="Nat. Biotechnol.">
        <title>A standardized bacterial taxonomy based on genome phylogeny substantially revises the tree of life.</title>
        <authorList>
            <person name="Parks D.H."/>
            <person name="Chuvochina M."/>
            <person name="Waite D.W."/>
            <person name="Rinke C."/>
            <person name="Skarshewski A."/>
            <person name="Chaumeil P.A."/>
            <person name="Hugenholtz P."/>
        </authorList>
    </citation>
    <scope>NUCLEOTIDE SEQUENCE [LARGE SCALE GENOMIC DNA]</scope>
    <source>
        <strain evidence="15">UBA9905</strain>
    </source>
</reference>
<dbReference type="NCBIfam" id="TIGR01205">
    <property type="entry name" value="D_ala_D_alaTIGR"/>
    <property type="match status" value="1"/>
</dbReference>
<keyword evidence="12" id="KW-0460">Magnesium</keyword>
<dbReference type="PIRSF" id="PIRSF039102">
    <property type="entry name" value="Ddl/VanB"/>
    <property type="match status" value="1"/>
</dbReference>
<dbReference type="InterPro" id="IPR016185">
    <property type="entry name" value="PreATP-grasp_dom_sf"/>
</dbReference>
<evidence type="ECO:0000313" key="15">
    <source>
        <dbReference type="EMBL" id="HCO69242.1"/>
    </source>
</evidence>
<evidence type="ECO:0000256" key="9">
    <source>
        <dbReference type="ARBA" id="ARBA00023316"/>
    </source>
</evidence>
<comment type="pathway">
    <text evidence="10">Cell wall biogenesis; peptidoglycan biosynthesis.</text>
</comment>
<feature type="active site" evidence="11">
    <location>
        <position position="15"/>
    </location>
</feature>
<keyword evidence="12" id="KW-0479">Metal-binding</keyword>
<keyword evidence="3 10" id="KW-0963">Cytoplasm</keyword>
<reference evidence="17" key="2">
    <citation type="journal article" date="2015" name="MBio">
        <title>Genome-Resolved Metagenomic Analysis Reveals Roles for Candidate Phyla and Other Microbial Community Members in Biogeochemical Transformations in Oil Reservoirs.</title>
        <authorList>
            <person name="Hu P."/>
            <person name="Tom L."/>
            <person name="Singh A."/>
            <person name="Thomas B.C."/>
            <person name="Baker B.J."/>
            <person name="Piceno Y.M."/>
            <person name="Andersen G.L."/>
            <person name="Banfield J.F."/>
        </authorList>
    </citation>
    <scope>NUCLEOTIDE SEQUENCE [LARGE SCALE GENOMIC DNA]</scope>
</reference>
<dbReference type="Pfam" id="PF07478">
    <property type="entry name" value="Dala_Dala_lig_C"/>
    <property type="match status" value="1"/>
</dbReference>
<dbReference type="SUPFAM" id="SSF56059">
    <property type="entry name" value="Glutathione synthetase ATP-binding domain-like"/>
    <property type="match status" value="1"/>
</dbReference>
<feature type="binding site" evidence="12">
    <location>
        <position position="262"/>
    </location>
    <ligand>
        <name>Mg(2+)</name>
        <dbReference type="ChEBI" id="CHEBI:18420"/>
        <label>2</label>
    </ligand>
</feature>
<feature type="domain" description="ATP-grasp" evidence="14">
    <location>
        <begin position="100"/>
        <end position="295"/>
    </location>
</feature>
<evidence type="ECO:0000256" key="13">
    <source>
        <dbReference type="PROSITE-ProRule" id="PRU00409"/>
    </source>
</evidence>
<feature type="active site" evidence="11">
    <location>
        <position position="273"/>
    </location>
</feature>
<name>A0A101I9W8_9BACT</name>
<evidence type="ECO:0000256" key="4">
    <source>
        <dbReference type="ARBA" id="ARBA00022598"/>
    </source>
</evidence>
<dbReference type="InterPro" id="IPR000291">
    <property type="entry name" value="D-Ala_lig_Van_CS"/>
</dbReference>
<dbReference type="EC" id="6.3.2.4" evidence="10"/>
<dbReference type="EMBL" id="DQBS01000037">
    <property type="protein sequence ID" value="HCO69242.1"/>
    <property type="molecule type" value="Genomic_DNA"/>
</dbReference>
<evidence type="ECO:0000256" key="7">
    <source>
        <dbReference type="ARBA" id="ARBA00022960"/>
    </source>
</evidence>
<dbReference type="SUPFAM" id="SSF52440">
    <property type="entry name" value="PreATP-grasp domain"/>
    <property type="match status" value="1"/>
</dbReference>
<evidence type="ECO:0000313" key="16">
    <source>
        <dbReference type="EMBL" id="KUK91411.1"/>
    </source>
</evidence>
<dbReference type="PROSITE" id="PS00843">
    <property type="entry name" value="DALA_DALA_LIGASE_1"/>
    <property type="match status" value="1"/>
</dbReference>
<dbReference type="Proteomes" id="UP000055014">
    <property type="component" value="Unassembled WGS sequence"/>
</dbReference>
<reference evidence="16" key="1">
    <citation type="journal article" date="2015" name="MBio">
        <title>Genome-resolved metagenomic analysis reveals roles for candidate phyla and other microbial community members in biogeochemical transformations in oil reservoirs.</title>
        <authorList>
            <person name="Hu P."/>
            <person name="Tom L."/>
            <person name="Singh A."/>
            <person name="Thomas B.C."/>
            <person name="Baker B.J."/>
            <person name="Piceno Y.M."/>
            <person name="Andersen G.L."/>
            <person name="Banfield J.F."/>
        </authorList>
    </citation>
    <scope>NUCLEOTIDE SEQUENCE [LARGE SCALE GENOMIC DNA]</scope>
    <source>
        <strain evidence="16">46_70</strain>
    </source>
</reference>
<comment type="cofactor">
    <cofactor evidence="12">
        <name>Mg(2+)</name>
        <dbReference type="ChEBI" id="CHEBI:18420"/>
    </cofactor>
    <cofactor evidence="12">
        <name>Mn(2+)</name>
        <dbReference type="ChEBI" id="CHEBI:29035"/>
    </cofactor>
    <text evidence="12">Binds 2 magnesium or manganese ions per subunit.</text>
</comment>
<dbReference type="NCBIfam" id="NF002378">
    <property type="entry name" value="PRK01372.1"/>
    <property type="match status" value="1"/>
</dbReference>
<evidence type="ECO:0000259" key="14">
    <source>
        <dbReference type="PROSITE" id="PS50975"/>
    </source>
</evidence>
<evidence type="ECO:0000256" key="10">
    <source>
        <dbReference type="HAMAP-Rule" id="MF_00047"/>
    </source>
</evidence>
<dbReference type="AlphaFoldDB" id="A0A101I9W8"/>
<dbReference type="GO" id="GO:0009252">
    <property type="term" value="P:peptidoglycan biosynthetic process"/>
    <property type="evidence" value="ECO:0007669"/>
    <property type="project" value="UniProtKB-UniRule"/>
</dbReference>
<comment type="caution">
    <text evidence="16">The sequence shown here is derived from an EMBL/GenBank/DDBJ whole genome shotgun (WGS) entry which is preliminary data.</text>
</comment>
<comment type="subcellular location">
    <subcellularLocation>
        <location evidence="1 10">Cytoplasm</location>
    </subcellularLocation>
</comment>
<organism evidence="16 17">
    <name type="scientific">Mesotoga infera</name>
    <dbReference type="NCBI Taxonomy" id="1236046"/>
    <lineage>
        <taxon>Bacteria</taxon>
        <taxon>Thermotogati</taxon>
        <taxon>Thermotogota</taxon>
        <taxon>Thermotogae</taxon>
        <taxon>Kosmotogales</taxon>
        <taxon>Kosmotogaceae</taxon>
        <taxon>Mesotoga</taxon>
    </lineage>
</organism>
<feature type="binding site" evidence="12">
    <location>
        <position position="250"/>
    </location>
    <ligand>
        <name>Mg(2+)</name>
        <dbReference type="ChEBI" id="CHEBI:18420"/>
        <label>1</label>
    </ligand>
</feature>
<dbReference type="PANTHER" id="PTHR23132">
    <property type="entry name" value="D-ALANINE--D-ALANINE LIGASE"/>
    <property type="match status" value="1"/>
</dbReference>
<dbReference type="InterPro" id="IPR013815">
    <property type="entry name" value="ATP_grasp_subdomain_1"/>
</dbReference>
<dbReference type="Gene3D" id="3.30.1490.20">
    <property type="entry name" value="ATP-grasp fold, A domain"/>
    <property type="match status" value="1"/>
</dbReference>
<dbReference type="Pfam" id="PF01820">
    <property type="entry name" value="Dala_Dala_lig_N"/>
    <property type="match status" value="1"/>
</dbReference>
<dbReference type="GO" id="GO:0005524">
    <property type="term" value="F:ATP binding"/>
    <property type="evidence" value="ECO:0007669"/>
    <property type="project" value="UniProtKB-UniRule"/>
</dbReference>
<keyword evidence="6 13" id="KW-0067">ATP-binding</keyword>
<evidence type="ECO:0000256" key="12">
    <source>
        <dbReference type="PIRSR" id="PIRSR039102-3"/>
    </source>
</evidence>
<dbReference type="PATRIC" id="fig|1236046.5.peg.621"/>
<dbReference type="GO" id="GO:0071555">
    <property type="term" value="P:cell wall organization"/>
    <property type="evidence" value="ECO:0007669"/>
    <property type="project" value="UniProtKB-KW"/>
</dbReference>
<protein>
    <recommendedName>
        <fullName evidence="10">D-alanine--D-alanine ligase</fullName>
        <ecNumber evidence="10">6.3.2.4</ecNumber>
    </recommendedName>
    <alternativeName>
        <fullName evidence="10">D-Ala-D-Ala ligase</fullName>
    </alternativeName>
    <alternativeName>
        <fullName evidence="10">D-alanylalanine synthetase</fullName>
    </alternativeName>
</protein>
<feature type="binding site" evidence="12">
    <location>
        <position position="264"/>
    </location>
    <ligand>
        <name>Mg(2+)</name>
        <dbReference type="ChEBI" id="CHEBI:18420"/>
        <label>2</label>
    </ligand>
</feature>
<dbReference type="UniPathway" id="UPA00219"/>
<dbReference type="GO" id="GO:0008716">
    <property type="term" value="F:D-alanine-D-alanine ligase activity"/>
    <property type="evidence" value="ECO:0007669"/>
    <property type="project" value="UniProtKB-UniRule"/>
</dbReference>
<dbReference type="InterPro" id="IPR011127">
    <property type="entry name" value="Dala_Dala_lig_N"/>
</dbReference>
<comment type="catalytic activity">
    <reaction evidence="10">
        <text>2 D-alanine + ATP = D-alanyl-D-alanine + ADP + phosphate + H(+)</text>
        <dbReference type="Rhea" id="RHEA:11224"/>
        <dbReference type="ChEBI" id="CHEBI:15378"/>
        <dbReference type="ChEBI" id="CHEBI:30616"/>
        <dbReference type="ChEBI" id="CHEBI:43474"/>
        <dbReference type="ChEBI" id="CHEBI:57416"/>
        <dbReference type="ChEBI" id="CHEBI:57822"/>
        <dbReference type="ChEBI" id="CHEBI:456216"/>
        <dbReference type="EC" id="6.3.2.4"/>
    </reaction>
</comment>
<evidence type="ECO:0000256" key="1">
    <source>
        <dbReference type="ARBA" id="ARBA00004496"/>
    </source>
</evidence>